<feature type="compositionally biased region" description="Polar residues" evidence="1">
    <location>
        <begin position="258"/>
        <end position="274"/>
    </location>
</feature>
<dbReference type="InterPro" id="IPR053043">
    <property type="entry name" value="Ras-cAMP_regulatory"/>
</dbReference>
<dbReference type="EMBL" id="MU001703">
    <property type="protein sequence ID" value="KAF2452804.1"/>
    <property type="molecule type" value="Genomic_DNA"/>
</dbReference>
<evidence type="ECO:0000256" key="1">
    <source>
        <dbReference type="SAM" id="MobiDB-lite"/>
    </source>
</evidence>
<name>A0A6A6NN70_9PEZI</name>
<keyword evidence="5" id="KW-1185">Reference proteome</keyword>
<organism evidence="4 5">
    <name type="scientific">Lineolata rhizophorae</name>
    <dbReference type="NCBI Taxonomy" id="578093"/>
    <lineage>
        <taxon>Eukaryota</taxon>
        <taxon>Fungi</taxon>
        <taxon>Dikarya</taxon>
        <taxon>Ascomycota</taxon>
        <taxon>Pezizomycotina</taxon>
        <taxon>Dothideomycetes</taxon>
        <taxon>Dothideomycetes incertae sedis</taxon>
        <taxon>Lineolatales</taxon>
        <taxon>Lineolataceae</taxon>
        <taxon>Lineolata</taxon>
    </lineage>
</organism>
<feature type="compositionally biased region" description="Low complexity" evidence="1">
    <location>
        <begin position="205"/>
        <end position="219"/>
    </location>
</feature>
<feature type="domain" description="Nitrogen regulatory protein areA GATA-like" evidence="2">
    <location>
        <begin position="31"/>
        <end position="58"/>
    </location>
</feature>
<accession>A0A6A6NN70</accession>
<dbReference type="GO" id="GO:0006808">
    <property type="term" value="P:regulation of nitrogen utilization"/>
    <property type="evidence" value="ECO:0007669"/>
    <property type="project" value="TreeGrafter"/>
</dbReference>
<evidence type="ECO:0000313" key="4">
    <source>
        <dbReference type="EMBL" id="KAF2452804.1"/>
    </source>
</evidence>
<dbReference type="Pfam" id="PF11702">
    <property type="entry name" value="DUF3295"/>
    <property type="match status" value="1"/>
</dbReference>
<dbReference type="Pfam" id="PF08550">
    <property type="entry name" value="GATA_AreA"/>
    <property type="match status" value="1"/>
</dbReference>
<feature type="domain" description="DUF3295" evidence="3">
    <location>
        <begin position="103"/>
        <end position="588"/>
    </location>
</feature>
<reference evidence="4" key="1">
    <citation type="journal article" date="2020" name="Stud. Mycol.">
        <title>101 Dothideomycetes genomes: a test case for predicting lifestyles and emergence of pathogens.</title>
        <authorList>
            <person name="Haridas S."/>
            <person name="Albert R."/>
            <person name="Binder M."/>
            <person name="Bloem J."/>
            <person name="Labutti K."/>
            <person name="Salamov A."/>
            <person name="Andreopoulos B."/>
            <person name="Baker S."/>
            <person name="Barry K."/>
            <person name="Bills G."/>
            <person name="Bluhm B."/>
            <person name="Cannon C."/>
            <person name="Castanera R."/>
            <person name="Culley D."/>
            <person name="Daum C."/>
            <person name="Ezra D."/>
            <person name="Gonzalez J."/>
            <person name="Henrissat B."/>
            <person name="Kuo A."/>
            <person name="Liang C."/>
            <person name="Lipzen A."/>
            <person name="Lutzoni F."/>
            <person name="Magnuson J."/>
            <person name="Mondo S."/>
            <person name="Nolan M."/>
            <person name="Ohm R."/>
            <person name="Pangilinan J."/>
            <person name="Park H.-J."/>
            <person name="Ramirez L."/>
            <person name="Alfaro M."/>
            <person name="Sun H."/>
            <person name="Tritt A."/>
            <person name="Yoshinaga Y."/>
            <person name="Zwiers L.-H."/>
            <person name="Turgeon B."/>
            <person name="Goodwin S."/>
            <person name="Spatafora J."/>
            <person name="Crous P."/>
            <person name="Grigoriev I."/>
        </authorList>
    </citation>
    <scope>NUCLEOTIDE SEQUENCE</scope>
    <source>
        <strain evidence="4">ATCC 16933</strain>
    </source>
</reference>
<evidence type="ECO:0000259" key="3">
    <source>
        <dbReference type="Pfam" id="PF11702"/>
    </source>
</evidence>
<feature type="region of interest" description="Disordered" evidence="1">
    <location>
        <begin position="89"/>
        <end position="147"/>
    </location>
</feature>
<dbReference type="InterPro" id="IPR013860">
    <property type="entry name" value="AreA_GATA"/>
</dbReference>
<dbReference type="PANTHER" id="PTHR28014:SF1">
    <property type="entry name" value="NEGATIVE REGULATOR OF RAS-CAMP PATHWAY"/>
    <property type="match status" value="1"/>
</dbReference>
<dbReference type="OrthoDB" id="5054775at2759"/>
<dbReference type="PANTHER" id="PTHR28014">
    <property type="entry name" value="NEGATIVE REGULATOR OF RAS-CAMP PATHWAY"/>
    <property type="match status" value="1"/>
</dbReference>
<evidence type="ECO:0000259" key="2">
    <source>
        <dbReference type="Pfam" id="PF08550"/>
    </source>
</evidence>
<dbReference type="InterPro" id="IPR021711">
    <property type="entry name" value="DUF3295"/>
</dbReference>
<feature type="compositionally biased region" description="Low complexity" evidence="1">
    <location>
        <begin position="314"/>
        <end position="326"/>
    </location>
</feature>
<feature type="compositionally biased region" description="Polar residues" evidence="1">
    <location>
        <begin position="108"/>
        <end position="125"/>
    </location>
</feature>
<sequence>MPFRSERPIVSLELESMHTIDTRDAENLFGLWSVFSKCSETMEHGKRLENMSWRLWNRETFCCAPEHQTGTSPSSPLFASRWSPSFASSKSSCHEQTAAAPAAEVPELSSTPDSESSTEGTSVTRPTIKRTDSTESRSRGKEKHITPNGLEKIVCSIKEKKQLEPLSPLPKTLSTSQAQPFSRAEDTTPRPVSPARSEPSHKLPESSTSTVATTVTAETDSLSPTLGSGASTSTNMSEHSVVYGFQPGRISSSHRSKTQLMPAQSLQPSQATRQSIHELGPTNKGDSKKKGATFVLGCSSDEGGESSLETHMQLSTKSNLSNLSNNITRPFKKPSFKEKPDMISDFNATINDSAIESEDEEDDEQSESAIEEDDEEAWEDSDSESEESTTAEKVSFQRVDSRPALTSHRSLLTSQLHEKERAAAFQNNASRSTPAIRRSRTSSPNGPSLATSPDDDDDSPPLEMRPTASRARPIIVTTSNTHPPALSPRTTRRNMLAQEMPESLRKHILWERQQKSAASSAALKRRHTSHDVKNLRRFPGEPPALQQQQQQQQQHLPYRPTIKESNLRNNSWNAFFDQGLQEYHEKGW</sequence>
<gene>
    <name evidence="4" type="ORF">BDY21DRAFT_294020</name>
</gene>
<dbReference type="GO" id="GO:0000122">
    <property type="term" value="P:negative regulation of transcription by RNA polymerase II"/>
    <property type="evidence" value="ECO:0007669"/>
    <property type="project" value="TreeGrafter"/>
</dbReference>
<dbReference type="AlphaFoldDB" id="A0A6A6NN70"/>
<dbReference type="GO" id="GO:0005737">
    <property type="term" value="C:cytoplasm"/>
    <property type="evidence" value="ECO:0007669"/>
    <property type="project" value="TreeGrafter"/>
</dbReference>
<feature type="region of interest" description="Disordered" evidence="1">
    <location>
        <begin position="165"/>
        <end position="500"/>
    </location>
</feature>
<feature type="region of interest" description="Disordered" evidence="1">
    <location>
        <begin position="536"/>
        <end position="556"/>
    </location>
</feature>
<proteinExistence type="predicted"/>
<feature type="compositionally biased region" description="Basic and acidic residues" evidence="1">
    <location>
        <begin position="129"/>
        <end position="145"/>
    </location>
</feature>
<protein>
    <submittedName>
        <fullName evidence="4">Uncharacterized protein</fullName>
    </submittedName>
</protein>
<dbReference type="GO" id="GO:0031930">
    <property type="term" value="P:mitochondria-nucleus signaling pathway"/>
    <property type="evidence" value="ECO:0007669"/>
    <property type="project" value="TreeGrafter"/>
</dbReference>
<feature type="compositionally biased region" description="Polar residues" evidence="1">
    <location>
        <begin position="220"/>
        <end position="238"/>
    </location>
</feature>
<evidence type="ECO:0000313" key="5">
    <source>
        <dbReference type="Proteomes" id="UP000799766"/>
    </source>
</evidence>
<feature type="compositionally biased region" description="Acidic residues" evidence="1">
    <location>
        <begin position="355"/>
        <end position="389"/>
    </location>
</feature>
<dbReference type="Proteomes" id="UP000799766">
    <property type="component" value="Unassembled WGS sequence"/>
</dbReference>
<feature type="compositionally biased region" description="Polar residues" evidence="1">
    <location>
        <begin position="441"/>
        <end position="451"/>
    </location>
</feature>